<evidence type="ECO:0000313" key="1">
    <source>
        <dbReference type="EMBL" id="CAL1389502.1"/>
    </source>
</evidence>
<dbReference type="Proteomes" id="UP001497516">
    <property type="component" value="Chromosome 5"/>
</dbReference>
<name>A0AAV2EUX1_9ROSI</name>
<keyword evidence="2" id="KW-1185">Reference proteome</keyword>
<organism evidence="1 2">
    <name type="scientific">Linum trigynum</name>
    <dbReference type="NCBI Taxonomy" id="586398"/>
    <lineage>
        <taxon>Eukaryota</taxon>
        <taxon>Viridiplantae</taxon>
        <taxon>Streptophyta</taxon>
        <taxon>Embryophyta</taxon>
        <taxon>Tracheophyta</taxon>
        <taxon>Spermatophyta</taxon>
        <taxon>Magnoliopsida</taxon>
        <taxon>eudicotyledons</taxon>
        <taxon>Gunneridae</taxon>
        <taxon>Pentapetalae</taxon>
        <taxon>rosids</taxon>
        <taxon>fabids</taxon>
        <taxon>Malpighiales</taxon>
        <taxon>Linaceae</taxon>
        <taxon>Linum</taxon>
    </lineage>
</organism>
<proteinExistence type="predicted"/>
<evidence type="ECO:0000313" key="2">
    <source>
        <dbReference type="Proteomes" id="UP001497516"/>
    </source>
</evidence>
<sequence>MITWEPPSAGWIKLNVDDVVPKAEGMGSGAVAHDEKGQFLMMAVSRERVQWPPELPKIKAIAFCIQ</sequence>
<gene>
    <name evidence="1" type="ORF">LTRI10_LOCUS30354</name>
</gene>
<dbReference type="AlphaFoldDB" id="A0AAV2EUX1"/>
<evidence type="ECO:0008006" key="3">
    <source>
        <dbReference type="Google" id="ProtNLM"/>
    </source>
</evidence>
<reference evidence="1 2" key="1">
    <citation type="submission" date="2024-04" db="EMBL/GenBank/DDBJ databases">
        <authorList>
            <person name="Fracassetti M."/>
        </authorList>
    </citation>
    <scope>NUCLEOTIDE SEQUENCE [LARGE SCALE GENOMIC DNA]</scope>
</reference>
<dbReference type="EMBL" id="OZ034818">
    <property type="protein sequence ID" value="CAL1389502.1"/>
    <property type="molecule type" value="Genomic_DNA"/>
</dbReference>
<accession>A0AAV2EUX1</accession>
<protein>
    <recommendedName>
        <fullName evidence="3">RNase H type-1 domain-containing protein</fullName>
    </recommendedName>
</protein>